<evidence type="ECO:0000256" key="1">
    <source>
        <dbReference type="ARBA" id="ARBA00022741"/>
    </source>
</evidence>
<dbReference type="SMART" id="SM00533">
    <property type="entry name" value="MUTSd"/>
    <property type="match status" value="1"/>
</dbReference>
<keyword evidence="4" id="KW-0472">Membrane</keyword>
<dbReference type="SMART" id="SM00534">
    <property type="entry name" value="MUTSac"/>
    <property type="match status" value="1"/>
</dbReference>
<evidence type="ECO:0000259" key="6">
    <source>
        <dbReference type="SMART" id="SM00534"/>
    </source>
</evidence>
<sequence>MLGIFTKGKALAYVKNLWAKEEKRKRDFKKISKYNKLLTQSEENLVDNQTWNDLDMDQVFSKIDRALTTPGENVLYDMLRKPLYNKEKLRERGEIIKLFQKDSELREKIQIQLLKVYKQKNGDVLALLWDDLKENKLLKVLFLILGNMPLVFLVLSIFYGLKMTIIPIIVILYPINLFIHYKINSTIRSQVEAISYFSSILRAAKYISNLKVDEISNQINKLNDILNKVKEVSKNSASIGRIEGIDVLGDYFTILFLIEERAYYKLTTVINKNRDELKELYKIIGEIDAYISIASYRESAKYYTEPEFVEEKAYLNIKEGIHPLIKNPVANSLTLNKNGIILTGTNMSGKSTFLRMIGLNMLLSQTIYTSLAKEYKGSFLNIITSISPEDSVEKGKSYYLGEAEAMLRIIKAVDSDITVFCMIDEIFRGTNPIERVSAASEILKYLIKGNCLPVVATHDHELTKIVKDRYRCYYFSEMVDEDEGLKFDYEIKQGVSPTTNAIKLLRYLGYPKEITEKAYEQVKRDINYIEDN</sequence>
<keyword evidence="2" id="KW-0067">ATP-binding</keyword>
<evidence type="ECO:0000313" key="8">
    <source>
        <dbReference type="Proteomes" id="UP001144612"/>
    </source>
</evidence>
<dbReference type="Gene3D" id="1.10.1420.10">
    <property type="match status" value="1"/>
</dbReference>
<evidence type="ECO:0000256" key="2">
    <source>
        <dbReference type="ARBA" id="ARBA00022840"/>
    </source>
</evidence>
<name>A0ABT4D4V0_9CLOT</name>
<feature type="transmembrane region" description="Helical" evidence="4">
    <location>
        <begin position="140"/>
        <end position="159"/>
    </location>
</feature>
<keyword evidence="8" id="KW-1185">Reference proteome</keyword>
<dbReference type="InterPro" id="IPR045076">
    <property type="entry name" value="MutS"/>
</dbReference>
<evidence type="ECO:0000256" key="4">
    <source>
        <dbReference type="SAM" id="Phobius"/>
    </source>
</evidence>
<keyword evidence="3" id="KW-0238">DNA-binding</keyword>
<feature type="transmembrane region" description="Helical" evidence="4">
    <location>
        <begin position="165"/>
        <end position="183"/>
    </location>
</feature>
<evidence type="ECO:0000313" key="7">
    <source>
        <dbReference type="EMBL" id="MCY6957310.1"/>
    </source>
</evidence>
<dbReference type="InterPro" id="IPR007696">
    <property type="entry name" value="DNA_mismatch_repair_MutS_core"/>
</dbReference>
<dbReference type="Gene3D" id="3.40.50.300">
    <property type="entry name" value="P-loop containing nucleotide triphosphate hydrolases"/>
    <property type="match status" value="1"/>
</dbReference>
<accession>A0ABT4D4V0</accession>
<reference evidence="7" key="1">
    <citation type="submission" date="2022-12" db="EMBL/GenBank/DDBJ databases">
        <title>Clostridium sp. nov., isolated from industrial wastewater.</title>
        <authorList>
            <person name="Jiayan W."/>
        </authorList>
    </citation>
    <scope>NUCLEOTIDE SEQUENCE</scope>
    <source>
        <strain evidence="7">ZC22-4</strain>
    </source>
</reference>
<evidence type="ECO:0000259" key="5">
    <source>
        <dbReference type="SMART" id="SM00533"/>
    </source>
</evidence>
<feature type="domain" description="DNA mismatch repair protein MutS core" evidence="5">
    <location>
        <begin position="54"/>
        <end position="328"/>
    </location>
</feature>
<keyword evidence="4" id="KW-0812">Transmembrane</keyword>
<organism evidence="7 8">
    <name type="scientific">Clostridium brassicae</name>
    <dbReference type="NCBI Taxonomy" id="2999072"/>
    <lineage>
        <taxon>Bacteria</taxon>
        <taxon>Bacillati</taxon>
        <taxon>Bacillota</taxon>
        <taxon>Clostridia</taxon>
        <taxon>Eubacteriales</taxon>
        <taxon>Clostridiaceae</taxon>
        <taxon>Clostridium</taxon>
    </lineage>
</organism>
<dbReference type="Pfam" id="PF05192">
    <property type="entry name" value="MutS_III"/>
    <property type="match status" value="1"/>
</dbReference>
<comment type="caution">
    <text evidence="7">The sequence shown here is derived from an EMBL/GenBank/DDBJ whole genome shotgun (WGS) entry which is preliminary data.</text>
</comment>
<keyword evidence="4" id="KW-1133">Transmembrane helix</keyword>
<dbReference type="InterPro" id="IPR036187">
    <property type="entry name" value="DNA_mismatch_repair_MutS_sf"/>
</dbReference>
<dbReference type="EMBL" id="JAPQFJ010000001">
    <property type="protein sequence ID" value="MCY6957310.1"/>
    <property type="molecule type" value="Genomic_DNA"/>
</dbReference>
<dbReference type="RefSeq" id="WP_268059663.1">
    <property type="nucleotide sequence ID" value="NZ_JAPQFJ010000001.1"/>
</dbReference>
<gene>
    <name evidence="7" type="ORF">OW729_01680</name>
</gene>
<dbReference type="PANTHER" id="PTHR11361">
    <property type="entry name" value="DNA MISMATCH REPAIR PROTEIN MUTS FAMILY MEMBER"/>
    <property type="match status" value="1"/>
</dbReference>
<dbReference type="Pfam" id="PF00488">
    <property type="entry name" value="MutS_V"/>
    <property type="match status" value="1"/>
</dbReference>
<dbReference type="InterPro" id="IPR027417">
    <property type="entry name" value="P-loop_NTPase"/>
</dbReference>
<keyword evidence="1" id="KW-0547">Nucleotide-binding</keyword>
<proteinExistence type="predicted"/>
<evidence type="ECO:0000256" key="3">
    <source>
        <dbReference type="ARBA" id="ARBA00023125"/>
    </source>
</evidence>
<dbReference type="Proteomes" id="UP001144612">
    <property type="component" value="Unassembled WGS sequence"/>
</dbReference>
<dbReference type="PANTHER" id="PTHR11361:SF152">
    <property type="entry name" value="DNA MISMATCH REPAIR PROTEIN"/>
    <property type="match status" value="1"/>
</dbReference>
<feature type="domain" description="DNA mismatch repair proteins mutS family" evidence="6">
    <location>
        <begin position="337"/>
        <end position="523"/>
    </location>
</feature>
<protein>
    <submittedName>
        <fullName evidence="7">DNA mismatch repair protein MutS</fullName>
    </submittedName>
</protein>
<dbReference type="SUPFAM" id="SSF52540">
    <property type="entry name" value="P-loop containing nucleoside triphosphate hydrolases"/>
    <property type="match status" value="1"/>
</dbReference>
<dbReference type="InterPro" id="IPR000432">
    <property type="entry name" value="DNA_mismatch_repair_MutS_C"/>
</dbReference>
<dbReference type="SUPFAM" id="SSF48334">
    <property type="entry name" value="DNA repair protein MutS, domain III"/>
    <property type="match status" value="1"/>
</dbReference>